<reference evidence="3 4" key="1">
    <citation type="submission" date="2018-12" db="EMBL/GenBank/DDBJ databases">
        <authorList>
            <consortium name="Pathogen Informatics"/>
        </authorList>
    </citation>
    <scope>NUCLEOTIDE SEQUENCE [LARGE SCALE GENOMIC DNA]</scope>
    <source>
        <strain evidence="3 4">NCTC934</strain>
    </source>
</reference>
<dbReference type="EMBL" id="LR134408">
    <property type="protein sequence ID" value="VEH72233.1"/>
    <property type="molecule type" value="Genomic_DNA"/>
</dbReference>
<evidence type="ECO:0000313" key="3">
    <source>
        <dbReference type="EMBL" id="VEH72233.1"/>
    </source>
</evidence>
<accession>A0ABY6TBM1</accession>
<keyword evidence="4" id="KW-1185">Reference proteome</keyword>
<evidence type="ECO:0000256" key="1">
    <source>
        <dbReference type="SAM" id="MobiDB-lite"/>
    </source>
</evidence>
<protein>
    <recommendedName>
        <fullName evidence="5">Lipoprotein</fullName>
    </recommendedName>
</protein>
<keyword evidence="2" id="KW-0732">Signal</keyword>
<proteinExistence type="predicted"/>
<feature type="signal peptide" evidence="2">
    <location>
        <begin position="1"/>
        <end position="19"/>
    </location>
</feature>
<dbReference type="Proteomes" id="UP000280707">
    <property type="component" value="Chromosome"/>
</dbReference>
<organism evidence="3 4">
    <name type="scientific">Corynebacterium segmentosum</name>
    <dbReference type="NCBI Taxonomy" id="43990"/>
    <lineage>
        <taxon>Bacteria</taxon>
        <taxon>Bacillati</taxon>
        <taxon>Actinomycetota</taxon>
        <taxon>Actinomycetes</taxon>
        <taxon>Mycobacteriales</taxon>
        <taxon>Corynebacteriaceae</taxon>
        <taxon>Corynebacterium</taxon>
    </lineage>
</organism>
<feature type="chain" id="PRO_5047312654" description="Lipoprotein" evidence="2">
    <location>
        <begin position="20"/>
        <end position="44"/>
    </location>
</feature>
<name>A0ABY6TBM1_9CORY</name>
<feature type="region of interest" description="Disordered" evidence="1">
    <location>
        <begin position="22"/>
        <end position="44"/>
    </location>
</feature>
<feature type="compositionally biased region" description="Low complexity" evidence="1">
    <location>
        <begin position="29"/>
        <end position="44"/>
    </location>
</feature>
<dbReference type="PROSITE" id="PS51257">
    <property type="entry name" value="PROKAR_LIPOPROTEIN"/>
    <property type="match status" value="1"/>
</dbReference>
<gene>
    <name evidence="3" type="ORF">NCTC934_00497</name>
</gene>
<evidence type="ECO:0000313" key="4">
    <source>
        <dbReference type="Proteomes" id="UP000280707"/>
    </source>
</evidence>
<dbReference type="RefSeq" id="WP_269471490.1">
    <property type="nucleotide sequence ID" value="NZ_LR134408.1"/>
</dbReference>
<evidence type="ECO:0000256" key="2">
    <source>
        <dbReference type="SAM" id="SignalP"/>
    </source>
</evidence>
<evidence type="ECO:0008006" key="5">
    <source>
        <dbReference type="Google" id="ProtNLM"/>
    </source>
</evidence>
<sequence>MKKIISAAAALAIAAGSLAACNNEDSKSGETSSEMMTPSSEMAH</sequence>